<dbReference type="Proteomes" id="UP000256661">
    <property type="component" value="Unassembled WGS sequence"/>
</dbReference>
<dbReference type="Gene3D" id="3.30.200.20">
    <property type="entry name" value="Phosphorylase Kinase, domain 1"/>
    <property type="match status" value="1"/>
</dbReference>
<name>A0A3D9SPB9_9ACTN</name>
<feature type="domain" description="Protein kinase" evidence="7">
    <location>
        <begin position="13"/>
        <end position="275"/>
    </location>
</feature>
<evidence type="ECO:0000256" key="4">
    <source>
        <dbReference type="ARBA" id="ARBA00022840"/>
    </source>
</evidence>
<feature type="binding site" evidence="6">
    <location>
        <position position="42"/>
    </location>
    <ligand>
        <name>ATP</name>
        <dbReference type="ChEBI" id="CHEBI:30616"/>
    </ligand>
</feature>
<keyword evidence="1 5" id="KW-0853">WD repeat</keyword>
<dbReference type="PROSITE" id="PS50294">
    <property type="entry name" value="WD_REPEATS_REGION"/>
    <property type="match status" value="3"/>
</dbReference>
<dbReference type="InterPro" id="IPR000719">
    <property type="entry name" value="Prot_kinase_dom"/>
</dbReference>
<evidence type="ECO:0000256" key="1">
    <source>
        <dbReference type="ARBA" id="ARBA00022574"/>
    </source>
</evidence>
<feature type="repeat" description="WD" evidence="5">
    <location>
        <begin position="396"/>
        <end position="437"/>
    </location>
</feature>
<dbReference type="SMART" id="SM00220">
    <property type="entry name" value="S_TKc"/>
    <property type="match status" value="1"/>
</dbReference>
<dbReference type="InterPro" id="IPR011009">
    <property type="entry name" value="Kinase-like_dom_sf"/>
</dbReference>
<evidence type="ECO:0000313" key="9">
    <source>
        <dbReference type="Proteomes" id="UP000256661"/>
    </source>
</evidence>
<dbReference type="PROSITE" id="PS50082">
    <property type="entry name" value="WD_REPEATS_2"/>
    <property type="match status" value="5"/>
</dbReference>
<dbReference type="GO" id="GO:0004672">
    <property type="term" value="F:protein kinase activity"/>
    <property type="evidence" value="ECO:0007669"/>
    <property type="project" value="InterPro"/>
</dbReference>
<feature type="repeat" description="WD" evidence="5">
    <location>
        <begin position="559"/>
        <end position="599"/>
    </location>
</feature>
<protein>
    <submittedName>
        <fullName evidence="8">WD40 repeat protein</fullName>
    </submittedName>
</protein>
<organism evidence="8 9">
    <name type="scientific">Thermomonospora umbrina</name>
    <dbReference type="NCBI Taxonomy" id="111806"/>
    <lineage>
        <taxon>Bacteria</taxon>
        <taxon>Bacillati</taxon>
        <taxon>Actinomycetota</taxon>
        <taxon>Actinomycetes</taxon>
        <taxon>Streptosporangiales</taxon>
        <taxon>Thermomonosporaceae</taxon>
        <taxon>Thermomonospora</taxon>
    </lineage>
</organism>
<dbReference type="Gene3D" id="1.10.510.10">
    <property type="entry name" value="Transferase(Phosphotransferase) domain 1"/>
    <property type="match status" value="1"/>
</dbReference>
<evidence type="ECO:0000256" key="6">
    <source>
        <dbReference type="PROSITE-ProRule" id="PRU10141"/>
    </source>
</evidence>
<dbReference type="AlphaFoldDB" id="A0A3D9SPB9"/>
<dbReference type="EMBL" id="QTTT01000001">
    <property type="protein sequence ID" value="REE97467.1"/>
    <property type="molecule type" value="Genomic_DNA"/>
</dbReference>
<dbReference type="SUPFAM" id="SSF50978">
    <property type="entry name" value="WD40 repeat-like"/>
    <property type="match status" value="1"/>
</dbReference>
<sequence length="636" mass="66629">MAAGPGPLIAGQYRLAEELGRGGFGVVWRARDERLRRDVAAKELFLPTYLGRDQGDERHLRSLREARSAARIVHPGAVTVYDVVEHDGCPWIIMELIDGRALNAVVREHGPLSPRRAAQVGLSILGALRAAHAAGVVHRDVKPGNVLLGETRVVLTDFGIATIEGDPAVTHSGFVMGAPAYTSPERARGESAVPASDLWSLGATLFYAVEGHRPYSGANANATFHAILNGEPPVPTHGGLLTPVITGLMRKDVTERLTAAQATVMLQQIIDHPAAEHHDPGITQPAPYPVVEPPRPRVPVSVGRAVVTLAAPVVAAAIGASALLWPNGSGDADAARSARHLNAAAFGTRPSATLQQATDKVNAVAFSPDGRLLAAAGEDSTVRLFDVPGRAQTTVLRGHGYAVFALAFSPDGRTLASAGYDGTVILWDVTRARRQVTLSPGKGVIGSVAFSPDGRLLAGAGTDGVQVWETSTRRPVRTFDDGEGQFVTDFGPRGELVVAGPETLRLWSPESRRTSTLLGHTGTLVRAVAVSPDGASVASAGDNGQVAVWDPRSGERTATLGHDRSIHALAFSPDGRTLADASGPTVTVWNLASRAKAATINGHTGTVSAVAYSPDGRLLATAGHDHTVRLWDVTGP</sequence>
<dbReference type="InterPro" id="IPR036322">
    <property type="entry name" value="WD40_repeat_dom_sf"/>
</dbReference>
<dbReference type="CDD" id="cd14014">
    <property type="entry name" value="STKc_PknB_like"/>
    <property type="match status" value="1"/>
</dbReference>
<evidence type="ECO:0000256" key="3">
    <source>
        <dbReference type="ARBA" id="ARBA00022741"/>
    </source>
</evidence>
<evidence type="ECO:0000259" key="7">
    <source>
        <dbReference type="PROSITE" id="PS50011"/>
    </source>
</evidence>
<evidence type="ECO:0000256" key="2">
    <source>
        <dbReference type="ARBA" id="ARBA00022737"/>
    </source>
</evidence>
<dbReference type="InterPro" id="IPR020472">
    <property type="entry name" value="WD40_PAC1"/>
</dbReference>
<feature type="repeat" description="WD" evidence="5">
    <location>
        <begin position="600"/>
        <end position="636"/>
    </location>
</feature>
<dbReference type="InterPro" id="IPR001680">
    <property type="entry name" value="WD40_rpt"/>
</dbReference>
<dbReference type="InterPro" id="IPR015943">
    <property type="entry name" value="WD40/YVTN_repeat-like_dom_sf"/>
</dbReference>
<proteinExistence type="predicted"/>
<dbReference type="GO" id="GO:0005524">
    <property type="term" value="F:ATP binding"/>
    <property type="evidence" value="ECO:0007669"/>
    <property type="project" value="UniProtKB-UniRule"/>
</dbReference>
<keyword evidence="2" id="KW-0677">Repeat</keyword>
<evidence type="ECO:0000313" key="8">
    <source>
        <dbReference type="EMBL" id="REE97467.1"/>
    </source>
</evidence>
<dbReference type="PROSITE" id="PS00678">
    <property type="entry name" value="WD_REPEATS_1"/>
    <property type="match status" value="2"/>
</dbReference>
<dbReference type="PROSITE" id="PS50011">
    <property type="entry name" value="PROTEIN_KINASE_DOM"/>
    <property type="match status" value="1"/>
</dbReference>
<evidence type="ECO:0000256" key="5">
    <source>
        <dbReference type="PROSITE-ProRule" id="PRU00221"/>
    </source>
</evidence>
<reference evidence="8 9" key="1">
    <citation type="submission" date="2018-08" db="EMBL/GenBank/DDBJ databases">
        <title>Sequencing the genomes of 1000 actinobacteria strains.</title>
        <authorList>
            <person name="Klenk H.-P."/>
        </authorList>
    </citation>
    <scope>NUCLEOTIDE SEQUENCE [LARGE SCALE GENOMIC DNA]</scope>
    <source>
        <strain evidence="8 9">DSM 43927</strain>
    </source>
</reference>
<dbReference type="OrthoDB" id="4336591at2"/>
<keyword evidence="3 6" id="KW-0547">Nucleotide-binding</keyword>
<gene>
    <name evidence="8" type="ORF">DFJ69_2939</name>
</gene>
<keyword evidence="9" id="KW-1185">Reference proteome</keyword>
<dbReference type="PROSITE" id="PS00108">
    <property type="entry name" value="PROTEIN_KINASE_ST"/>
    <property type="match status" value="1"/>
</dbReference>
<dbReference type="SMART" id="SM00320">
    <property type="entry name" value="WD40"/>
    <property type="match status" value="7"/>
</dbReference>
<accession>A0A3D9SPB9</accession>
<dbReference type="PRINTS" id="PR00320">
    <property type="entry name" value="GPROTEINBRPT"/>
</dbReference>
<dbReference type="Pfam" id="PF00400">
    <property type="entry name" value="WD40"/>
    <property type="match status" value="6"/>
</dbReference>
<dbReference type="PANTHER" id="PTHR19879:SF9">
    <property type="entry name" value="TRANSCRIPTION INITIATION FACTOR TFIID SUBUNIT 5"/>
    <property type="match status" value="1"/>
</dbReference>
<dbReference type="PANTHER" id="PTHR19879">
    <property type="entry name" value="TRANSCRIPTION INITIATION FACTOR TFIID"/>
    <property type="match status" value="1"/>
</dbReference>
<dbReference type="RefSeq" id="WP_116022960.1">
    <property type="nucleotide sequence ID" value="NZ_QTTT01000001.1"/>
</dbReference>
<dbReference type="Gene3D" id="2.130.10.10">
    <property type="entry name" value="YVTN repeat-like/Quinoprotein amine dehydrogenase"/>
    <property type="match status" value="2"/>
</dbReference>
<dbReference type="InterPro" id="IPR017441">
    <property type="entry name" value="Protein_kinase_ATP_BS"/>
</dbReference>
<dbReference type="InterPro" id="IPR019775">
    <property type="entry name" value="WD40_repeat_CS"/>
</dbReference>
<dbReference type="SUPFAM" id="SSF56112">
    <property type="entry name" value="Protein kinase-like (PK-like)"/>
    <property type="match status" value="1"/>
</dbReference>
<feature type="repeat" description="WD" evidence="5">
    <location>
        <begin position="525"/>
        <end position="559"/>
    </location>
</feature>
<keyword evidence="4 6" id="KW-0067">ATP-binding</keyword>
<dbReference type="PROSITE" id="PS00107">
    <property type="entry name" value="PROTEIN_KINASE_ATP"/>
    <property type="match status" value="1"/>
</dbReference>
<dbReference type="CDD" id="cd00200">
    <property type="entry name" value="WD40"/>
    <property type="match status" value="1"/>
</dbReference>
<dbReference type="Pfam" id="PF00069">
    <property type="entry name" value="Pkinase"/>
    <property type="match status" value="1"/>
</dbReference>
<feature type="repeat" description="WD" evidence="5">
    <location>
        <begin position="354"/>
        <end position="395"/>
    </location>
</feature>
<dbReference type="InterPro" id="IPR008271">
    <property type="entry name" value="Ser/Thr_kinase_AS"/>
</dbReference>
<comment type="caution">
    <text evidence="8">The sequence shown here is derived from an EMBL/GenBank/DDBJ whole genome shotgun (WGS) entry which is preliminary data.</text>
</comment>